<evidence type="ECO:0000313" key="2">
    <source>
        <dbReference type="Proteomes" id="UP000366872"/>
    </source>
</evidence>
<reference evidence="1 2" key="1">
    <citation type="submission" date="2019-04" db="EMBL/GenBank/DDBJ databases">
        <authorList>
            <person name="Van Vliet M D."/>
        </authorList>
    </citation>
    <scope>NUCLEOTIDE SEQUENCE [LARGE SCALE GENOMIC DNA]</scope>
    <source>
        <strain evidence="1 2">F1</strain>
    </source>
</reference>
<dbReference type="AlphaFoldDB" id="A0A6C2U8U9"/>
<keyword evidence="2" id="KW-1185">Reference proteome</keyword>
<dbReference type="EMBL" id="CAAHFG010000003">
    <property type="protein sequence ID" value="VGO16147.1"/>
    <property type="molecule type" value="Genomic_DNA"/>
</dbReference>
<accession>A0A6C2U8U9</accession>
<protein>
    <submittedName>
        <fullName evidence="1">Uncharacterized protein</fullName>
    </submittedName>
</protein>
<dbReference type="Proteomes" id="UP000366872">
    <property type="component" value="Unassembled WGS sequence"/>
</dbReference>
<proteinExistence type="predicted"/>
<name>A0A6C2U8U9_PONDE</name>
<evidence type="ECO:0000313" key="1">
    <source>
        <dbReference type="EMBL" id="VGO16147.1"/>
    </source>
</evidence>
<gene>
    <name evidence="1" type="ORF">PDESU_04737</name>
</gene>
<organism evidence="1 2">
    <name type="scientific">Pontiella desulfatans</name>
    <dbReference type="NCBI Taxonomy" id="2750659"/>
    <lineage>
        <taxon>Bacteria</taxon>
        <taxon>Pseudomonadati</taxon>
        <taxon>Kiritimatiellota</taxon>
        <taxon>Kiritimatiellia</taxon>
        <taxon>Kiritimatiellales</taxon>
        <taxon>Pontiellaceae</taxon>
        <taxon>Pontiella</taxon>
    </lineage>
</organism>
<sequence length="69" mass="7669">MIVVALGLLLLFGCLIGWALGIGNIRHNQRILISQNDEIIERLDAAIEIQRDAATHQGIHSEPETLRVE</sequence>